<feature type="region of interest" description="Disordered" evidence="1">
    <location>
        <begin position="1450"/>
        <end position="1472"/>
    </location>
</feature>
<keyword evidence="2" id="KW-1185">Reference proteome</keyword>
<organism evidence="2 3">
    <name type="scientific">Glossina fuscipes</name>
    <dbReference type="NCBI Taxonomy" id="7396"/>
    <lineage>
        <taxon>Eukaryota</taxon>
        <taxon>Metazoa</taxon>
        <taxon>Ecdysozoa</taxon>
        <taxon>Arthropoda</taxon>
        <taxon>Hexapoda</taxon>
        <taxon>Insecta</taxon>
        <taxon>Pterygota</taxon>
        <taxon>Neoptera</taxon>
        <taxon>Endopterygota</taxon>
        <taxon>Diptera</taxon>
        <taxon>Brachycera</taxon>
        <taxon>Muscomorpha</taxon>
        <taxon>Hippoboscoidea</taxon>
        <taxon>Glossinidae</taxon>
        <taxon>Glossina</taxon>
    </lineage>
</organism>
<feature type="region of interest" description="Disordered" evidence="1">
    <location>
        <begin position="792"/>
        <end position="819"/>
    </location>
</feature>
<dbReference type="Gene3D" id="1.20.5.340">
    <property type="match status" value="1"/>
</dbReference>
<evidence type="ECO:0000313" key="2">
    <source>
        <dbReference type="Proteomes" id="UP000092443"/>
    </source>
</evidence>
<proteinExistence type="predicted"/>
<feature type="region of interest" description="Disordered" evidence="1">
    <location>
        <begin position="993"/>
        <end position="1032"/>
    </location>
</feature>
<feature type="region of interest" description="Disordered" evidence="1">
    <location>
        <begin position="1292"/>
        <end position="1311"/>
    </location>
</feature>
<feature type="compositionally biased region" description="Low complexity" evidence="1">
    <location>
        <begin position="1012"/>
        <end position="1031"/>
    </location>
</feature>
<dbReference type="PANTHER" id="PTHR23039:SF9">
    <property type="entry name" value="LOW QUALITY PROTEIN: NHS-LIKE PROTEIN 1"/>
    <property type="match status" value="1"/>
</dbReference>
<dbReference type="PROSITE" id="PS51257">
    <property type="entry name" value="PROKAR_LIPOPROTEIN"/>
    <property type="match status" value="1"/>
</dbReference>
<gene>
    <name evidence="3" type="primary">LOC119639120</name>
</gene>
<name>A0A9C5Z979_9MUSC</name>
<protein>
    <submittedName>
        <fullName evidence="3">Uncharacterized protein LOC119639120</fullName>
    </submittedName>
</protein>
<evidence type="ECO:0000313" key="3">
    <source>
        <dbReference type="RefSeq" id="XP_037892267.1"/>
    </source>
</evidence>
<feature type="compositionally biased region" description="Low complexity" evidence="1">
    <location>
        <begin position="803"/>
        <end position="814"/>
    </location>
</feature>
<accession>A0A9C5Z979</accession>
<dbReference type="GO" id="GO:0030154">
    <property type="term" value="P:cell differentiation"/>
    <property type="evidence" value="ECO:0007669"/>
    <property type="project" value="TreeGrafter"/>
</dbReference>
<dbReference type="Proteomes" id="UP000092443">
    <property type="component" value="Unplaced"/>
</dbReference>
<feature type="region of interest" description="Disordered" evidence="1">
    <location>
        <begin position="1753"/>
        <end position="1773"/>
    </location>
</feature>
<reference evidence="3" key="1">
    <citation type="submission" date="2025-08" db="UniProtKB">
        <authorList>
            <consortium name="RefSeq"/>
        </authorList>
    </citation>
    <scope>IDENTIFICATION</scope>
    <source>
        <tissue evidence="3">Whole body pupa</tissue>
    </source>
</reference>
<sequence length="1910" mass="209073">MPFVQRVVQPVHIAQACNFISASGNKTAKFNCIADKCQHKHYANKKQPLNELHHVKDSSVNTRERSTRESIALTAETVSYRVNVKSGVHLEVQANDARTPVTQVIVHANGVETQRISPLDIDITDNSSNAIINNSCSSSCYLNASDATKHNVYSSLFPTPQIPIKKLKEHVEFLSSATSPIRSQHTSFSPSATKDCVSGIGAMSKSRSAAVIVAGHEFDSISNITLSNALRQLASLVLIASDIFADLHKELRIVGERARVVQNKIITVERNVSDYDPKTVTVPESDLLTIAQRKTHYECNKSYHKELFTIDTRPCSVYLLYEEAGKVTQSFDTQPSQTSEHSLFTGLSGLASGHVIDIESTCIRDINSSVFGNDVFSHSSFRANKISKMRFDADIEIRLPAAIEDLRKWTSTEAVGDVTVTPDCIHHVDALSDASFLIGENASPSLAPSPSIPSADAADAISTININHAMNINNLPNDNNKDVPLNHRLPSPEEQSKIIALKYPAEVITVDVSGKRFQRMCMARKSTTSCISNVPNTNNLDSEVQTVTRRSRSRRARGKRRNTIAGTDQKEIQDAANGETTVAGDDIEVIAAENDVGNKEPKCSTENKTKRFGRSKSSDILKKESVTLPYDKGKSTLTRLNSLKQWGRSRFKFMQRNNDTPSSSMSVNQNDAEHKACLGNISTNVKLKNVEDISSVKTGTTNSFVENISYVVVTEKNKIVANQNVNVMEKHTNESRFSHERKPSYSSSEKSVNVNNINHLRGKFHLNTSAGNVKLRDNSSLNRRRNCCLNVNGLSNKEDQPHSSSGNWSASSESGRASIGSEITLQPKSSASNTSLNAFSYQAGSGPPSSMFSRRKFLNTSASSSVTSEGTATPDLQVVSSTMEGAYSNHLDDETSSAYSCDTEGYYTSFHMDSGLRTLKEEDVCMGNFHQGNQALSLCGYAQDYNSSANNSQQTLIGENEYELFGHGSTSTTTSSAGTVCTTLVANNIGGEQNLNNSGASCGPELPERVSSLRNSSASTSTLERSISSSTIGSGVDRTGTIKRNISNAACSSHLDDIKQSSPNLSSQLVCTSEQEEPRKRDPNHLPIADIDYSESSDLEGVERIERIKQKTAINARHIPSMCIITPTTSDDENQHFYGNDKENNQEIQYNSPLNGKNFQTNATKNKASKLISFNTQSSEIKFSTKEVQVEEKSALDEMKAAQMNLPSTGLSTGLSVIEDDVLYDTAGEYVYIAADSNNKVSSKQLSQMPQASNAGSLGIYYSNSVTRNGRDLEYVSLNELPLSLQKAYGSSNKGPKIECSQRNNESSDTHRAGAYQMQNLQATELYADIDDLQRETLETSPCITKTPPPSKPSSPFISPHKGARVRLNSVGKPIYDSDSLKRRKGAHTTFIPGPYVKEENESQYTQLPLNNSESDSSAVKLLLLYADNKVNYKMADVKSITNRLATTRPISATPDTDEHGNPHITTNENNKNVLPFSYQQPISSHSLIHSPSTKSNCSSSCSIISSITSSSKSSFSSKDEGYKPIYHTVGEQEQQQPEECHRALEKICMNYSAVERSSPVYWTLQSKRCGRQQVISSISRDDLYATPLKRSDRKLRQDNISSIGQGHRMGIVTSTPMRQSATDSTFPSDRIPMKQPSARSLLWDDNSPDRLNTCADRIGHSKTSLMDFKRLLLAKSVKSNTLPKKLSAVEMLKKNSTGTGQSVGDGRITCTNTKTHASPGSPTLKINSSLNLLDLSGSPKTFANRRMLRQGQFGSPSKSFTPKLKNSPSGWRTNSALRTDIMSTIIPESNSEEALAADESNVSKNCSILNGNSNIDEGETAGNMENFKKKDKEKNIFLQNEQNNFIRGELRSSFGKDKRSFEPTIITPATYSKDVNASDGNASVPIMNTIEAIAPASKVVTTPALETAL</sequence>
<evidence type="ECO:0000256" key="1">
    <source>
        <dbReference type="SAM" id="MobiDB-lite"/>
    </source>
</evidence>
<dbReference type="PANTHER" id="PTHR23039">
    <property type="entry name" value="NANCE-HORAN SYNDROME PROTEIN"/>
    <property type="match status" value="1"/>
</dbReference>
<dbReference type="GeneID" id="119639120"/>
<dbReference type="KEGG" id="gfs:119639120"/>
<dbReference type="RefSeq" id="XP_037892267.1">
    <property type="nucleotide sequence ID" value="XM_038036339.1"/>
</dbReference>
<feature type="region of interest" description="Disordered" evidence="1">
    <location>
        <begin position="1341"/>
        <end position="1362"/>
    </location>
</feature>